<evidence type="ECO:0000313" key="4">
    <source>
        <dbReference type="EMBL" id="CAF4062056.1"/>
    </source>
</evidence>
<comment type="caution">
    <text evidence="3">The sequence shown here is derived from an EMBL/GenBank/DDBJ whole genome shotgun (WGS) entry which is preliminary data.</text>
</comment>
<reference evidence="3" key="1">
    <citation type="submission" date="2021-02" db="EMBL/GenBank/DDBJ databases">
        <authorList>
            <person name="Nowell W R."/>
        </authorList>
    </citation>
    <scope>NUCLEOTIDE SEQUENCE</scope>
</reference>
<name>A0A816ZZM5_9BILA</name>
<dbReference type="InterPro" id="IPR019236">
    <property type="entry name" value="APP1_cat"/>
</dbReference>
<dbReference type="GO" id="GO:0008195">
    <property type="term" value="F:phosphatidate phosphatase activity"/>
    <property type="evidence" value="ECO:0007669"/>
    <property type="project" value="InterPro"/>
</dbReference>
<feature type="chain" id="PRO_5035610918" description="Phosphatidate phosphatase APP1 catalytic domain-containing protein" evidence="1">
    <location>
        <begin position="22"/>
        <end position="413"/>
    </location>
</feature>
<sequence>MRLYSFLLLVLLLLFINNVASRKLSHFKRHFIRDFWDRLKDKIKDKTTGKFSLDFRQFDKEAMLLFPDIGFQSLTNDSVWNIIIRGWRFEGSKGKNWFGFSAGRWIERIAKQVVDKSDLMYLNASINHDRLKPFFVEDESNEKITIKIGDKTLLVKTDQQGQFYAEIQISNDAIQKLKQQQQQQQQQGSFITYDAIGDNKDEAKGVIQLIEPRQGITVISDIDDTIKISEVLDKVRLLANTFIHPFKPVPGMAELYQKWRLNNNNCTFHYLSGMPDQLYTLTQEFISNNNFPDGSFHMRHFGWAASSIFSFLHSQSTFMHKTSNLHVFLANTVRDYVLVGDSGEKDPEIYATVTKQYPERIRAIFIRAIKGESFDDQRFQTAFEGIPKEKWQIFNDPQQLPLDLSRSPGVASG</sequence>
<feature type="signal peptide" evidence="1">
    <location>
        <begin position="1"/>
        <end position="21"/>
    </location>
</feature>
<dbReference type="EMBL" id="CAJOBF010002894">
    <property type="protein sequence ID" value="CAF4062056.1"/>
    <property type="molecule type" value="Genomic_DNA"/>
</dbReference>
<feature type="domain" description="Phosphatidate phosphatase APP1 catalytic" evidence="2">
    <location>
        <begin position="216"/>
        <end position="367"/>
    </location>
</feature>
<evidence type="ECO:0000313" key="3">
    <source>
        <dbReference type="EMBL" id="CAF2245694.1"/>
    </source>
</evidence>
<proteinExistence type="predicted"/>
<dbReference type="PANTHER" id="PTHR28208">
    <property type="entry name" value="PHOSPHATIDATE PHOSPHATASE APP1"/>
    <property type="match status" value="1"/>
</dbReference>
<dbReference type="InterPro" id="IPR052935">
    <property type="entry name" value="Mg2+_PAP"/>
</dbReference>
<dbReference type="Proteomes" id="UP000663842">
    <property type="component" value="Unassembled WGS sequence"/>
</dbReference>
<gene>
    <name evidence="4" type="ORF">UXM345_LOCUS19898</name>
    <name evidence="3" type="ORF">XDN619_LOCUS35045</name>
</gene>
<accession>A0A816ZZM5</accession>
<evidence type="ECO:0000259" key="2">
    <source>
        <dbReference type="Pfam" id="PF09949"/>
    </source>
</evidence>
<organism evidence="3 5">
    <name type="scientific">Rotaria magnacalcarata</name>
    <dbReference type="NCBI Taxonomy" id="392030"/>
    <lineage>
        <taxon>Eukaryota</taxon>
        <taxon>Metazoa</taxon>
        <taxon>Spiralia</taxon>
        <taxon>Gnathifera</taxon>
        <taxon>Rotifera</taxon>
        <taxon>Eurotatoria</taxon>
        <taxon>Bdelloidea</taxon>
        <taxon>Philodinida</taxon>
        <taxon>Philodinidae</taxon>
        <taxon>Rotaria</taxon>
    </lineage>
</organism>
<dbReference type="AlphaFoldDB" id="A0A816ZZM5"/>
<evidence type="ECO:0000256" key="1">
    <source>
        <dbReference type="SAM" id="SignalP"/>
    </source>
</evidence>
<evidence type="ECO:0000313" key="5">
    <source>
        <dbReference type="Proteomes" id="UP000663887"/>
    </source>
</evidence>
<protein>
    <recommendedName>
        <fullName evidence="2">Phosphatidate phosphatase APP1 catalytic domain-containing protein</fullName>
    </recommendedName>
</protein>
<dbReference type="Proteomes" id="UP000663887">
    <property type="component" value="Unassembled WGS sequence"/>
</dbReference>
<dbReference type="PANTHER" id="PTHR28208:SF1">
    <property type="entry name" value="FILAMENT ORGANIZATION PROTEIN APP1-LIKE, PUTATIVE (AFU_ORTHOLOGUE AFUA_1G06650)-RELATED"/>
    <property type="match status" value="1"/>
</dbReference>
<dbReference type="EMBL" id="CAJNRG010018019">
    <property type="protein sequence ID" value="CAF2245694.1"/>
    <property type="molecule type" value="Genomic_DNA"/>
</dbReference>
<keyword evidence="1" id="KW-0732">Signal</keyword>
<dbReference type="Pfam" id="PF09949">
    <property type="entry name" value="APP1_cat"/>
    <property type="match status" value="1"/>
</dbReference>